<evidence type="ECO:0000313" key="4">
    <source>
        <dbReference type="Proteomes" id="UP000002785"/>
    </source>
</evidence>
<keyword evidence="4" id="KW-1185">Reference proteome</keyword>
<feature type="transmembrane region" description="Helical" evidence="2">
    <location>
        <begin position="35"/>
        <end position="57"/>
    </location>
</feature>
<accession>D6XAL3</accession>
<dbReference type="Proteomes" id="UP000002785">
    <property type="component" value="Chromosome"/>
</dbReference>
<protein>
    <submittedName>
        <fullName evidence="3">Uncharacterized protein</fullName>
    </submittedName>
</protein>
<dbReference type="RefSeq" id="WP_007384161.1">
    <property type="nucleotide sequence ID" value="NZ_CM000951.1"/>
</dbReference>
<name>D6XAL3_STRX2</name>
<dbReference type="eggNOG" id="ENOG5031T3H">
    <property type="taxonomic scope" value="Bacteria"/>
</dbReference>
<keyword evidence="2" id="KW-0812">Transmembrane</keyword>
<sequence length="86" mass="9365">MLRHEFRPGKLVAGLFLTVAGITYAGDAGDAWDTPWFAVIPMVVGGLCLAGVVNPLARPCATRDKPRNAHRRRQTGRPSRPCRAEP</sequence>
<keyword evidence="2" id="KW-1133">Transmembrane helix</keyword>
<dbReference type="HOGENOM" id="CLU_176352_1_0_11"/>
<dbReference type="EMBL" id="CM000951">
    <property type="protein sequence ID" value="EFH28813.1"/>
    <property type="molecule type" value="Genomic_DNA"/>
</dbReference>
<gene>
    <name evidence="3" type="ORF">SSEG_11059</name>
</gene>
<evidence type="ECO:0000256" key="1">
    <source>
        <dbReference type="SAM" id="MobiDB-lite"/>
    </source>
</evidence>
<proteinExistence type="predicted"/>
<feature type="region of interest" description="Disordered" evidence="1">
    <location>
        <begin position="60"/>
        <end position="86"/>
    </location>
</feature>
<keyword evidence="2" id="KW-0472">Membrane</keyword>
<evidence type="ECO:0000313" key="3">
    <source>
        <dbReference type="EMBL" id="EFH28813.1"/>
    </source>
</evidence>
<organism evidence="3 4">
    <name type="scientific">Streptomyces sviceus (strain ATCC 29083 / DSM 924 / JCM 4929 / NBRC 13980 / NCIMB 11184 / NRRL 5439 / UC 5370)</name>
    <dbReference type="NCBI Taxonomy" id="463191"/>
    <lineage>
        <taxon>Bacteria</taxon>
        <taxon>Bacillati</taxon>
        <taxon>Actinomycetota</taxon>
        <taxon>Actinomycetes</taxon>
        <taxon>Kitasatosporales</taxon>
        <taxon>Streptomycetaceae</taxon>
        <taxon>Streptomyces</taxon>
    </lineage>
</organism>
<dbReference type="OrthoDB" id="4338664at2"/>
<dbReference type="AlphaFoldDB" id="D6XAL3"/>
<evidence type="ECO:0000256" key="2">
    <source>
        <dbReference type="SAM" id="Phobius"/>
    </source>
</evidence>
<reference evidence="3" key="1">
    <citation type="submission" date="2009-10" db="EMBL/GenBank/DDBJ databases">
        <title>The genome sequence of Streptomyces sviceus strain ATCC 29083.</title>
        <authorList>
            <consortium name="The Broad Institute Genome Sequencing Platform"/>
            <consortium name="Broad Institute Microbial Sequencing Center"/>
            <person name="Fischbach M."/>
            <person name="Godfrey P."/>
            <person name="Ward D."/>
            <person name="Young S."/>
            <person name="Zeng Q."/>
            <person name="Koehrsen M."/>
            <person name="Alvarado L."/>
            <person name="Berlin A.M."/>
            <person name="Bochicchio J."/>
            <person name="Borenstein D."/>
            <person name="Chapman S.B."/>
            <person name="Chen Z."/>
            <person name="Engels R."/>
            <person name="Freedman E."/>
            <person name="Gellesch M."/>
            <person name="Goldberg J."/>
            <person name="Griggs A."/>
            <person name="Gujja S."/>
            <person name="Heilman E.R."/>
            <person name="Heiman D.I."/>
            <person name="Hepburn T.A."/>
            <person name="Howarth C."/>
            <person name="Jen D."/>
            <person name="Larson L."/>
            <person name="Lewis B."/>
            <person name="Mehta T."/>
            <person name="Park D."/>
            <person name="Pearson M."/>
            <person name="Richards J."/>
            <person name="Roberts A."/>
            <person name="Saif S."/>
            <person name="Shea T.D."/>
            <person name="Shenoy N."/>
            <person name="Sisk P."/>
            <person name="Stolte C."/>
            <person name="Sykes S.N."/>
            <person name="Thomson T."/>
            <person name="Walk T."/>
            <person name="White J."/>
            <person name="Yandava C."/>
            <person name="Straight P."/>
            <person name="Clardy J."/>
            <person name="Hung D."/>
            <person name="Kolter R."/>
            <person name="Mekalanos J."/>
            <person name="Walker S."/>
            <person name="Walsh C.T."/>
            <person name="Wieland-Brown L.C."/>
            <person name="Haas B."/>
            <person name="Nusbaum C."/>
            <person name="Birren B."/>
        </authorList>
    </citation>
    <scope>NUCLEOTIDE SEQUENCE [LARGE SCALE GENOMIC DNA]</scope>
    <source>
        <strain evidence="3">ATCC 29083</strain>
    </source>
</reference>